<evidence type="ECO:0000256" key="1">
    <source>
        <dbReference type="ARBA" id="ARBA00023125"/>
    </source>
</evidence>
<dbReference type="AlphaFoldDB" id="A0A1U7PT63"/>
<dbReference type="InterPro" id="IPR001387">
    <property type="entry name" value="Cro/C1-type_HTH"/>
</dbReference>
<dbReference type="OrthoDB" id="1859224at2"/>
<gene>
    <name evidence="3" type="ORF">SAMN05428946_2691</name>
</gene>
<dbReference type="Gene3D" id="1.10.260.40">
    <property type="entry name" value="lambda repressor-like DNA-binding domains"/>
    <property type="match status" value="1"/>
</dbReference>
<dbReference type="SMART" id="SM00530">
    <property type="entry name" value="HTH_XRE"/>
    <property type="match status" value="1"/>
</dbReference>
<sequence length="74" mass="8748">MRLWLKEKREKKNLTQEQVALKVGIARTTYAMYEQGRRTPDVGVAVKIGDLLKFKWILFFEKEVHEARKRKGVS</sequence>
<dbReference type="CDD" id="cd00093">
    <property type="entry name" value="HTH_XRE"/>
    <property type="match status" value="1"/>
</dbReference>
<keyword evidence="1 3" id="KW-0238">DNA-binding</keyword>
<dbReference type="PANTHER" id="PTHR46558:SF14">
    <property type="entry name" value="HTH-TYPE TRANSCRIPTIONAL REGULATOR ANSR"/>
    <property type="match status" value="1"/>
</dbReference>
<accession>A0A1U7PT63</accession>
<dbReference type="PANTHER" id="PTHR46558">
    <property type="entry name" value="TRACRIPTIONAL REGULATORY PROTEIN-RELATED-RELATED"/>
    <property type="match status" value="1"/>
</dbReference>
<dbReference type="InterPro" id="IPR010982">
    <property type="entry name" value="Lambda_DNA-bd_dom_sf"/>
</dbReference>
<evidence type="ECO:0000313" key="3">
    <source>
        <dbReference type="EMBL" id="SIT91494.1"/>
    </source>
</evidence>
<feature type="domain" description="HTH cro/C1-type" evidence="2">
    <location>
        <begin position="5"/>
        <end position="59"/>
    </location>
</feature>
<dbReference type="SUPFAM" id="SSF47413">
    <property type="entry name" value="lambda repressor-like DNA-binding domains"/>
    <property type="match status" value="1"/>
</dbReference>
<evidence type="ECO:0000313" key="4">
    <source>
        <dbReference type="Proteomes" id="UP000187550"/>
    </source>
</evidence>
<dbReference type="EMBL" id="FTPL01000004">
    <property type="protein sequence ID" value="SIT91494.1"/>
    <property type="molecule type" value="Genomic_DNA"/>
</dbReference>
<protein>
    <submittedName>
        <fullName evidence="3">DNA-binding transcriptional regulator, XRE-family HTH domain</fullName>
    </submittedName>
</protein>
<dbReference type="GO" id="GO:0003677">
    <property type="term" value="F:DNA binding"/>
    <property type="evidence" value="ECO:0007669"/>
    <property type="project" value="UniProtKB-KW"/>
</dbReference>
<name>A0A1U7PT63_9BACI</name>
<dbReference type="Proteomes" id="UP000187550">
    <property type="component" value="Unassembled WGS sequence"/>
</dbReference>
<dbReference type="RefSeq" id="WP_076759595.1">
    <property type="nucleotide sequence ID" value="NZ_FTPL01000004.1"/>
</dbReference>
<proteinExistence type="predicted"/>
<dbReference type="Pfam" id="PF01381">
    <property type="entry name" value="HTH_3"/>
    <property type="match status" value="1"/>
</dbReference>
<organism evidence="3 4">
    <name type="scientific">Edaphobacillus lindanitolerans</name>
    <dbReference type="NCBI Taxonomy" id="550447"/>
    <lineage>
        <taxon>Bacteria</taxon>
        <taxon>Bacillati</taxon>
        <taxon>Bacillota</taxon>
        <taxon>Bacilli</taxon>
        <taxon>Bacillales</taxon>
        <taxon>Bacillaceae</taxon>
        <taxon>Edaphobacillus</taxon>
    </lineage>
</organism>
<dbReference type="STRING" id="550447.SAMN05428946_2691"/>
<dbReference type="PROSITE" id="PS50943">
    <property type="entry name" value="HTH_CROC1"/>
    <property type="match status" value="1"/>
</dbReference>
<keyword evidence="4" id="KW-1185">Reference proteome</keyword>
<reference evidence="4" key="1">
    <citation type="submission" date="2017-01" db="EMBL/GenBank/DDBJ databases">
        <authorList>
            <person name="Varghese N."/>
            <person name="Submissions S."/>
        </authorList>
    </citation>
    <scope>NUCLEOTIDE SEQUENCE [LARGE SCALE GENOMIC DNA]</scope>
    <source>
        <strain evidence="4">MNA4</strain>
    </source>
</reference>
<evidence type="ECO:0000259" key="2">
    <source>
        <dbReference type="PROSITE" id="PS50943"/>
    </source>
</evidence>